<reference evidence="2" key="1">
    <citation type="submission" date="2021-01" db="EMBL/GenBank/DDBJ databases">
        <authorList>
            <person name="Corre E."/>
            <person name="Pelletier E."/>
            <person name="Niang G."/>
            <person name="Scheremetjew M."/>
            <person name="Finn R."/>
            <person name="Kale V."/>
            <person name="Holt S."/>
            <person name="Cochrane G."/>
            <person name="Meng A."/>
            <person name="Brown T."/>
            <person name="Cohen L."/>
        </authorList>
    </citation>
    <scope>NUCLEOTIDE SEQUENCE</scope>
    <source>
        <strain evidence="2">CCMP3346</strain>
    </source>
</reference>
<dbReference type="InterPro" id="IPR053143">
    <property type="entry name" value="Arylsulfate_ST"/>
</dbReference>
<feature type="signal peptide" evidence="1">
    <location>
        <begin position="1"/>
        <end position="17"/>
    </location>
</feature>
<proteinExistence type="predicted"/>
<dbReference type="Pfam" id="PF05935">
    <property type="entry name" value="Arylsulfotrans"/>
    <property type="match status" value="1"/>
</dbReference>
<dbReference type="EMBL" id="HBGB01042765">
    <property type="protein sequence ID" value="CAD9070098.1"/>
    <property type="molecule type" value="Transcribed_RNA"/>
</dbReference>
<dbReference type="GO" id="GO:0004062">
    <property type="term" value="F:aryl sulfotransferase activity"/>
    <property type="evidence" value="ECO:0007669"/>
    <property type="project" value="InterPro"/>
</dbReference>
<dbReference type="PANTHER" id="PTHR35340">
    <property type="entry name" value="PQQ ENZYME REPEAT PROTEIN-RELATED"/>
    <property type="match status" value="1"/>
</dbReference>
<name>A0A7S1PB33_9ALVE</name>
<organism evidence="2">
    <name type="scientific">Vitrella brassicaformis</name>
    <dbReference type="NCBI Taxonomy" id="1169539"/>
    <lineage>
        <taxon>Eukaryota</taxon>
        <taxon>Sar</taxon>
        <taxon>Alveolata</taxon>
        <taxon>Colpodellida</taxon>
        <taxon>Vitrellaceae</taxon>
        <taxon>Vitrella</taxon>
    </lineage>
</organism>
<evidence type="ECO:0000313" key="2">
    <source>
        <dbReference type="EMBL" id="CAD9070098.1"/>
    </source>
</evidence>
<gene>
    <name evidence="2" type="ORF">VBRA1451_LOCUS25180</name>
</gene>
<sequence length="688" mass="78237">MLRCVLALCSLFGVSRADVPHGLKLTDSAKTHKRFGAFEYIHPRPEAGLVSPLTTIALREGSSLQPGSIRGKLRVRGNKSGKAKGKLVLAADGKTVVFRSFQDFARGEMVRVKVREGIRTADGQKLGGMQWRFYLSDMNQTNETTKRKPSLSEEELTEAEKETTIREKNGVFTLDPPPLPGDIFYLQNNVSYLNLDDYHATFLRGGQFVNGFDFMDTLPVAKYMSMGYVTVPTKHFPKVRMSVEAKPGAERGYVFFTNRRTPKKVPVDEVKHPWLLVLDNDGDLVFYLETPERYGARGNFVLTSGGLLSFGSFLFDHKYHNIRRYASPHGYKKDGHDFKINEEENALMIHVDPQEARDAKGNRVFIRGATVTEQDKHGNVIFEWRMWDHLTVEQMLKYTVRNKDGDLAHPNTASWAADGNIIISFRHMGVIKVDRGTGDIMWRFGAHHGFSDFKYTNEHRPFTLQHDAQERETNRILMFDNHVESDEDFARAVEYELDHKGKTATKIWQYSANRSIYSLANGSTQRLANGNTVVCWGGMGVGPGFRNWAAPFYTEVKPNGEVVMEMYLEDGQNSHSAHKYTYDQWWGEPHWPPSLVLDSSNKDKMPRIHFSWNGATTVAKWLVYKDEAAPPKKLVMTLDRRHFEHRLDVPAAREECEYYQVVPVNGQGRRLKPSAVVKSYACGSPPTP</sequence>
<dbReference type="AlphaFoldDB" id="A0A7S1PB33"/>
<keyword evidence="1" id="KW-0732">Signal</keyword>
<dbReference type="PANTHER" id="PTHR35340:SF5">
    <property type="entry name" value="ASST-DOMAIN-CONTAINING PROTEIN"/>
    <property type="match status" value="1"/>
</dbReference>
<dbReference type="InterPro" id="IPR010262">
    <property type="entry name" value="Arylsulfotransferase_bact"/>
</dbReference>
<accession>A0A7S1PB33</accession>
<evidence type="ECO:0000256" key="1">
    <source>
        <dbReference type="SAM" id="SignalP"/>
    </source>
</evidence>
<protein>
    <submittedName>
        <fullName evidence="2">Uncharacterized protein</fullName>
    </submittedName>
</protein>
<feature type="chain" id="PRO_5030856899" evidence="1">
    <location>
        <begin position="18"/>
        <end position="688"/>
    </location>
</feature>